<dbReference type="Proteomes" id="UP000245624">
    <property type="component" value="Unassembled WGS sequence"/>
</dbReference>
<dbReference type="CDD" id="cd06261">
    <property type="entry name" value="TM_PBP2"/>
    <property type="match status" value="1"/>
</dbReference>
<proteinExistence type="inferred from homology"/>
<evidence type="ECO:0000256" key="4">
    <source>
        <dbReference type="ARBA" id="ARBA00022475"/>
    </source>
</evidence>
<dbReference type="InterPro" id="IPR000515">
    <property type="entry name" value="MetI-like"/>
</dbReference>
<keyword evidence="6 8" id="KW-1133">Transmembrane helix</keyword>
<dbReference type="NCBIfam" id="TIGR00974">
    <property type="entry name" value="3a0107s02c"/>
    <property type="match status" value="1"/>
</dbReference>
<gene>
    <name evidence="10" type="primary">pstA</name>
    <name evidence="10" type="ORF">DLJ74_08720</name>
</gene>
<name>A0A317L0C8_9BACI</name>
<dbReference type="InterPro" id="IPR035906">
    <property type="entry name" value="MetI-like_sf"/>
</dbReference>
<dbReference type="GO" id="GO:0005315">
    <property type="term" value="F:phosphate transmembrane transporter activity"/>
    <property type="evidence" value="ECO:0007669"/>
    <property type="project" value="InterPro"/>
</dbReference>
<feature type="transmembrane region" description="Helical" evidence="8">
    <location>
        <begin position="20"/>
        <end position="43"/>
    </location>
</feature>
<organism evidence="10 11">
    <name type="scientific">Gracilibacillus dipsosauri</name>
    <dbReference type="NCBI Taxonomy" id="178340"/>
    <lineage>
        <taxon>Bacteria</taxon>
        <taxon>Bacillati</taxon>
        <taxon>Bacillota</taxon>
        <taxon>Bacilli</taxon>
        <taxon>Bacillales</taxon>
        <taxon>Bacillaceae</taxon>
        <taxon>Gracilibacillus</taxon>
    </lineage>
</organism>
<evidence type="ECO:0000313" key="11">
    <source>
        <dbReference type="Proteomes" id="UP000245624"/>
    </source>
</evidence>
<dbReference type="GO" id="GO:0035435">
    <property type="term" value="P:phosphate ion transmembrane transport"/>
    <property type="evidence" value="ECO:0007669"/>
    <property type="project" value="InterPro"/>
</dbReference>
<feature type="domain" description="ABC transmembrane type-1" evidence="9">
    <location>
        <begin position="72"/>
        <end position="277"/>
    </location>
</feature>
<protein>
    <recommendedName>
        <fullName evidence="8">Phosphate transport system permease protein PstA</fullName>
    </recommendedName>
</protein>
<dbReference type="Gene3D" id="1.10.3720.10">
    <property type="entry name" value="MetI-like"/>
    <property type="match status" value="1"/>
</dbReference>
<comment type="subcellular location">
    <subcellularLocation>
        <location evidence="1 8">Cell membrane</location>
        <topology evidence="1 8">Multi-pass membrane protein</topology>
    </subcellularLocation>
</comment>
<evidence type="ECO:0000256" key="3">
    <source>
        <dbReference type="ARBA" id="ARBA00022448"/>
    </source>
</evidence>
<evidence type="ECO:0000256" key="6">
    <source>
        <dbReference type="ARBA" id="ARBA00022989"/>
    </source>
</evidence>
<evidence type="ECO:0000256" key="8">
    <source>
        <dbReference type="RuleBase" id="RU363043"/>
    </source>
</evidence>
<dbReference type="PROSITE" id="PS50928">
    <property type="entry name" value="ABC_TM1"/>
    <property type="match status" value="1"/>
</dbReference>
<dbReference type="GO" id="GO:0005886">
    <property type="term" value="C:plasma membrane"/>
    <property type="evidence" value="ECO:0007669"/>
    <property type="project" value="UniProtKB-SubCell"/>
</dbReference>
<feature type="transmembrane region" description="Helical" evidence="8">
    <location>
        <begin position="68"/>
        <end position="97"/>
    </location>
</feature>
<evidence type="ECO:0000256" key="7">
    <source>
        <dbReference type="ARBA" id="ARBA00023136"/>
    </source>
</evidence>
<evidence type="ECO:0000256" key="1">
    <source>
        <dbReference type="ARBA" id="ARBA00004651"/>
    </source>
</evidence>
<keyword evidence="7 8" id="KW-0472">Membrane</keyword>
<evidence type="ECO:0000313" key="10">
    <source>
        <dbReference type="EMBL" id="PWU68510.1"/>
    </source>
</evidence>
<feature type="transmembrane region" description="Helical" evidence="8">
    <location>
        <begin position="256"/>
        <end position="281"/>
    </location>
</feature>
<keyword evidence="3" id="KW-0813">Transport</keyword>
<accession>A0A317L0C8</accession>
<dbReference type="OrthoDB" id="9807065at2"/>
<dbReference type="PANTHER" id="PTHR43470:SF5">
    <property type="entry name" value="PHOSPHATE TRANSPORT SYSTEM PERMEASE PROTEIN PSTA"/>
    <property type="match status" value="1"/>
</dbReference>
<feature type="transmembrane region" description="Helical" evidence="8">
    <location>
        <begin position="215"/>
        <end position="235"/>
    </location>
</feature>
<comment type="caution">
    <text evidence="10">The sequence shown here is derived from an EMBL/GenBank/DDBJ whole genome shotgun (WGS) entry which is preliminary data.</text>
</comment>
<comment type="similarity">
    <text evidence="2 8">Belongs to the binding-protein-dependent transport system permease family. CysTW subfamily.</text>
</comment>
<dbReference type="SUPFAM" id="SSF161098">
    <property type="entry name" value="MetI-like"/>
    <property type="match status" value="1"/>
</dbReference>
<dbReference type="PANTHER" id="PTHR43470">
    <property type="entry name" value="PHOSPHATE TRANSPORT SYSTEM PERMEASE PROTEIN PSTA-RELATED"/>
    <property type="match status" value="1"/>
</dbReference>
<keyword evidence="4 8" id="KW-1003">Cell membrane</keyword>
<feature type="transmembrane region" description="Helical" evidence="8">
    <location>
        <begin position="117"/>
        <end position="137"/>
    </location>
</feature>
<dbReference type="InterPro" id="IPR005672">
    <property type="entry name" value="Phosphate_PstA"/>
</dbReference>
<keyword evidence="5 8" id="KW-0812">Transmembrane</keyword>
<reference evidence="10 11" key="1">
    <citation type="submission" date="2018-05" db="EMBL/GenBank/DDBJ databases">
        <title>Genomic analysis of Gracilibacillus dipsosauri DD1 reveals novel features of a salt-tolerant amylase.</title>
        <authorList>
            <person name="Deutch C.E."/>
            <person name="Yang S."/>
        </authorList>
    </citation>
    <scope>NUCLEOTIDE SEQUENCE [LARGE SCALE GENOMIC DNA]</scope>
    <source>
        <strain evidence="10 11">DD1</strain>
    </source>
</reference>
<evidence type="ECO:0000259" key="9">
    <source>
        <dbReference type="PROSITE" id="PS50928"/>
    </source>
</evidence>
<dbReference type="AlphaFoldDB" id="A0A317L0C8"/>
<sequence length="289" mass="31755">MSTKVNSAQIKGRVVRNKAFKSLFIAATSIALIFLALLIYRILSQGIDYLSIDFLRNYPAPYIEEAGIFAGLMGSIFLISITAPVSIILGVSTALYLEEYAKQNRFTRFIQVNVQNLAGVPSIVFGLLGLTFFVYILELGYSLIAGALTMSLLVLPVIVVASQEAIRSVPKELREASIGMGATKWQTIWRIVLPASIPGILTGSILALSRAIGETAPLIIVGAAAAIYTIPDSFFSKYTVMPIQIWSWTSRPQEEWQYVAAAGIIVLLIILLCMNAIAVWIRNKFQNRF</sequence>
<evidence type="ECO:0000256" key="2">
    <source>
        <dbReference type="ARBA" id="ARBA00007069"/>
    </source>
</evidence>
<feature type="transmembrane region" description="Helical" evidence="8">
    <location>
        <begin position="143"/>
        <end position="166"/>
    </location>
</feature>
<dbReference type="Pfam" id="PF00528">
    <property type="entry name" value="BPD_transp_1"/>
    <property type="match status" value="1"/>
</dbReference>
<dbReference type="EMBL" id="QGTD01000008">
    <property type="protein sequence ID" value="PWU68510.1"/>
    <property type="molecule type" value="Genomic_DNA"/>
</dbReference>
<dbReference type="RefSeq" id="WP_109984172.1">
    <property type="nucleotide sequence ID" value="NZ_JAJUIE010000002.1"/>
</dbReference>
<evidence type="ECO:0000256" key="5">
    <source>
        <dbReference type="ARBA" id="ARBA00022692"/>
    </source>
</evidence>
<keyword evidence="11" id="KW-1185">Reference proteome</keyword>